<feature type="chain" id="PRO_5019854325" evidence="3">
    <location>
        <begin position="32"/>
        <end position="538"/>
    </location>
</feature>
<sequence>MRPVRWNTSTALVILAAAGAAMLGPASPALAAPGDASATGFSARLFADVAGDPAFSARATIGSVTAPPGGGTDSDTLAIILPGAVGARGTVSVNASRDPGISYASSTVEDFTLNILGTSGTNITATEISADVTCPAVGTQTADTVLNGLTLFGTPVNLVPNTPGVNGSTWYGFSGLEEGELHITLTSTETVTVTGAIATAVFATVSITGKISGFPIEVDAGSVTLASATCERALAAAAPTAVSITPNSGPQSGGQQVTITGTNFVIGDTNVAFDGTPATNVVVAPGGTSLTTTTPSGAVGPGSVLVSTSSGAAAPLAYTYIADGSATSVTNLTPVSGPTAGGTLVTITGTGFQGATGVTFGEIPGTGFTVNPVGTTITVLTPTHDAGSVPVRLVFPAGSATAPNFIYGLATPAITDIDPEQGSASGGTTVTVTGSGFVPGHTIVTICARTIVASAVTVSPNNLSLTFVTPACTSGDTTVTVTTPAGTSDGVTFRYVYGGLPVTGTEVGTLLAIAAALIGAGAVALTLIRRRAPFSFTA</sequence>
<evidence type="ECO:0000256" key="2">
    <source>
        <dbReference type="SAM" id="Phobius"/>
    </source>
</evidence>
<evidence type="ECO:0000259" key="4">
    <source>
        <dbReference type="SMART" id="SM00429"/>
    </source>
</evidence>
<keyword evidence="1 3" id="KW-0732">Signal</keyword>
<feature type="domain" description="IPT/TIG" evidence="4">
    <location>
        <begin position="411"/>
        <end position="496"/>
    </location>
</feature>
<dbReference type="SUPFAM" id="SSF81296">
    <property type="entry name" value="E set domains"/>
    <property type="match status" value="3"/>
</dbReference>
<evidence type="ECO:0000313" key="6">
    <source>
        <dbReference type="Proteomes" id="UP000277671"/>
    </source>
</evidence>
<dbReference type="InterPro" id="IPR014756">
    <property type="entry name" value="Ig_E-set"/>
</dbReference>
<dbReference type="InterPro" id="IPR002909">
    <property type="entry name" value="IPT_dom"/>
</dbReference>
<dbReference type="Pfam" id="PF01833">
    <property type="entry name" value="TIG"/>
    <property type="match status" value="3"/>
</dbReference>
<keyword evidence="6" id="KW-1185">Reference proteome</keyword>
<evidence type="ECO:0000313" key="5">
    <source>
        <dbReference type="EMBL" id="RKR92883.1"/>
    </source>
</evidence>
<keyword evidence="2" id="KW-0472">Membrane</keyword>
<dbReference type="SMART" id="SM00429">
    <property type="entry name" value="IPT"/>
    <property type="match status" value="3"/>
</dbReference>
<evidence type="ECO:0000256" key="3">
    <source>
        <dbReference type="SAM" id="SignalP"/>
    </source>
</evidence>
<proteinExistence type="predicted"/>
<organism evidence="5 6">
    <name type="scientific">Micromonospora pisi</name>
    <dbReference type="NCBI Taxonomy" id="589240"/>
    <lineage>
        <taxon>Bacteria</taxon>
        <taxon>Bacillati</taxon>
        <taxon>Actinomycetota</taxon>
        <taxon>Actinomycetes</taxon>
        <taxon>Micromonosporales</taxon>
        <taxon>Micromonosporaceae</taxon>
        <taxon>Micromonospora</taxon>
    </lineage>
</organism>
<protein>
    <submittedName>
        <fullName evidence="5">IPT/TIG domain-containing protein</fullName>
    </submittedName>
</protein>
<evidence type="ECO:0000256" key="1">
    <source>
        <dbReference type="ARBA" id="ARBA00022729"/>
    </source>
</evidence>
<name>A0A495JV53_9ACTN</name>
<feature type="domain" description="IPT/TIG" evidence="4">
    <location>
        <begin position="326"/>
        <end position="408"/>
    </location>
</feature>
<dbReference type="Gene3D" id="2.60.40.10">
    <property type="entry name" value="Immunoglobulins"/>
    <property type="match status" value="3"/>
</dbReference>
<comment type="caution">
    <text evidence="5">The sequence shown here is derived from an EMBL/GenBank/DDBJ whole genome shotgun (WGS) entry which is preliminary data.</text>
</comment>
<dbReference type="AlphaFoldDB" id="A0A495JV53"/>
<dbReference type="InterPro" id="IPR013783">
    <property type="entry name" value="Ig-like_fold"/>
</dbReference>
<dbReference type="RefSeq" id="WP_147457258.1">
    <property type="nucleotide sequence ID" value="NZ_RBKT01000001.1"/>
</dbReference>
<gene>
    <name evidence="5" type="ORF">BDK92_7366</name>
</gene>
<dbReference type="InterPro" id="IPR052387">
    <property type="entry name" value="Fibrocystin"/>
</dbReference>
<keyword evidence="2" id="KW-0812">Transmembrane</keyword>
<dbReference type="Proteomes" id="UP000277671">
    <property type="component" value="Unassembled WGS sequence"/>
</dbReference>
<feature type="signal peptide" evidence="3">
    <location>
        <begin position="1"/>
        <end position="31"/>
    </location>
</feature>
<dbReference type="PANTHER" id="PTHR46769:SF2">
    <property type="entry name" value="FIBROCYSTIN-L ISOFORM 2 PRECURSOR-RELATED"/>
    <property type="match status" value="1"/>
</dbReference>
<keyword evidence="2" id="KW-1133">Transmembrane helix</keyword>
<feature type="transmembrane region" description="Helical" evidence="2">
    <location>
        <begin position="507"/>
        <end position="528"/>
    </location>
</feature>
<dbReference type="CDD" id="cd00102">
    <property type="entry name" value="IPT"/>
    <property type="match status" value="2"/>
</dbReference>
<reference evidence="5 6" key="1">
    <citation type="submission" date="2018-10" db="EMBL/GenBank/DDBJ databases">
        <title>Sequencing the genomes of 1000 actinobacteria strains.</title>
        <authorList>
            <person name="Klenk H.-P."/>
        </authorList>
    </citation>
    <scope>NUCLEOTIDE SEQUENCE [LARGE SCALE GENOMIC DNA]</scope>
    <source>
        <strain evidence="5 6">DSM 45175</strain>
    </source>
</reference>
<accession>A0A495JV53</accession>
<dbReference type="EMBL" id="RBKT01000001">
    <property type="protein sequence ID" value="RKR92883.1"/>
    <property type="molecule type" value="Genomic_DNA"/>
</dbReference>
<dbReference type="PANTHER" id="PTHR46769">
    <property type="entry name" value="POLYCYSTIC KIDNEY AND HEPATIC DISEASE 1 (AUTOSOMAL RECESSIVE)-LIKE 1"/>
    <property type="match status" value="1"/>
</dbReference>
<dbReference type="GO" id="GO:0005975">
    <property type="term" value="P:carbohydrate metabolic process"/>
    <property type="evidence" value="ECO:0007669"/>
    <property type="project" value="UniProtKB-ARBA"/>
</dbReference>
<dbReference type="OrthoDB" id="3383440at2"/>
<feature type="domain" description="IPT/TIG" evidence="4">
    <location>
        <begin position="238"/>
        <end position="321"/>
    </location>
</feature>